<dbReference type="EMBL" id="QDKQ01000077">
    <property type="protein sequence ID" value="PVM82170.1"/>
    <property type="molecule type" value="Genomic_DNA"/>
</dbReference>
<comment type="caution">
    <text evidence="1">The sequence shown here is derived from an EMBL/GenBank/DDBJ whole genome shotgun (WGS) entry which is preliminary data.</text>
</comment>
<gene>
    <name evidence="1" type="ORF">DDF67_24515</name>
</gene>
<reference evidence="1 2" key="1">
    <citation type="submission" date="2018-04" db="EMBL/GenBank/DDBJ databases">
        <title>The genome sequence of Caulobacter sp. 744.</title>
        <authorList>
            <person name="Gao J."/>
            <person name="Sun J."/>
        </authorList>
    </citation>
    <scope>NUCLEOTIDE SEQUENCE [LARGE SCALE GENOMIC DNA]</scope>
    <source>
        <strain evidence="1 2">774</strain>
    </source>
</reference>
<sequence>MGGASRPRRILVLANAWDAAAHGLAGEADGADVVIATPRDLSRVGWRYWLDTPGDTLTVAGGEILPATQIGCVLTRLSGVSEADLPHIAGEDRAYVAAEMTAFLLALLAGFERPVVNRPTPSCLCGPHRSDAGWRRMAIELGLRAAPLSLTAACGQPREPEPDPNIVTVVGKTAFGAEGPAQAKAAVALARGADADLLTVAFASNDPGAILRAHPHVDLTDAGTALAVRDYCAHMAETAA</sequence>
<evidence type="ECO:0000313" key="2">
    <source>
        <dbReference type="Proteomes" id="UP000245073"/>
    </source>
</evidence>
<name>A0A2T9JEP9_9CAUL</name>
<keyword evidence="2" id="KW-1185">Reference proteome</keyword>
<organism evidence="1 2">
    <name type="scientific">Caulobacter endophyticus</name>
    <dbReference type="NCBI Taxonomy" id="2172652"/>
    <lineage>
        <taxon>Bacteria</taxon>
        <taxon>Pseudomonadati</taxon>
        <taxon>Pseudomonadota</taxon>
        <taxon>Alphaproteobacteria</taxon>
        <taxon>Caulobacterales</taxon>
        <taxon>Caulobacteraceae</taxon>
        <taxon>Caulobacter</taxon>
    </lineage>
</organism>
<accession>A0A2T9JEP9</accession>
<dbReference type="AlphaFoldDB" id="A0A2T9JEP9"/>
<proteinExistence type="predicted"/>
<protein>
    <submittedName>
        <fullName evidence="1">Uncharacterized protein</fullName>
    </submittedName>
</protein>
<evidence type="ECO:0000313" key="1">
    <source>
        <dbReference type="EMBL" id="PVM82170.1"/>
    </source>
</evidence>
<dbReference type="Proteomes" id="UP000245073">
    <property type="component" value="Unassembled WGS sequence"/>
</dbReference>